<feature type="chain" id="PRO_5022026983" description="Cupredoxin" evidence="2">
    <location>
        <begin position="18"/>
        <end position="202"/>
    </location>
</feature>
<organism evidence="3 4">
    <name type="scientific">Schizophyllum amplum</name>
    <dbReference type="NCBI Taxonomy" id="97359"/>
    <lineage>
        <taxon>Eukaryota</taxon>
        <taxon>Fungi</taxon>
        <taxon>Dikarya</taxon>
        <taxon>Basidiomycota</taxon>
        <taxon>Agaricomycotina</taxon>
        <taxon>Agaricomycetes</taxon>
        <taxon>Agaricomycetidae</taxon>
        <taxon>Agaricales</taxon>
        <taxon>Schizophyllaceae</taxon>
        <taxon>Schizophyllum</taxon>
    </lineage>
</organism>
<dbReference type="STRING" id="97359.A0A550C5I2"/>
<feature type="compositionally biased region" description="Low complexity" evidence="1">
    <location>
        <begin position="149"/>
        <end position="165"/>
    </location>
</feature>
<proteinExistence type="predicted"/>
<dbReference type="InterPro" id="IPR052953">
    <property type="entry name" value="Ser-rich/MCO-related"/>
</dbReference>
<gene>
    <name evidence="3" type="ORF">BD626DRAFT_539020</name>
</gene>
<dbReference type="Gene3D" id="2.60.40.420">
    <property type="entry name" value="Cupredoxins - blue copper proteins"/>
    <property type="match status" value="1"/>
</dbReference>
<keyword evidence="4" id="KW-1185">Reference proteome</keyword>
<dbReference type="PANTHER" id="PTHR34883:SF15">
    <property type="entry name" value="EXTRACELLULAR SERINE-RICH PROTEIN"/>
    <property type="match status" value="1"/>
</dbReference>
<protein>
    <recommendedName>
        <fullName evidence="5">Cupredoxin</fullName>
    </recommendedName>
</protein>
<evidence type="ECO:0000313" key="4">
    <source>
        <dbReference type="Proteomes" id="UP000320762"/>
    </source>
</evidence>
<keyword evidence="2" id="KW-0732">Signal</keyword>
<dbReference type="Proteomes" id="UP000320762">
    <property type="component" value="Unassembled WGS sequence"/>
</dbReference>
<dbReference type="InterPro" id="IPR008972">
    <property type="entry name" value="Cupredoxin"/>
</dbReference>
<feature type="signal peptide" evidence="2">
    <location>
        <begin position="1"/>
        <end position="17"/>
    </location>
</feature>
<evidence type="ECO:0000256" key="2">
    <source>
        <dbReference type="SAM" id="SignalP"/>
    </source>
</evidence>
<evidence type="ECO:0000256" key="1">
    <source>
        <dbReference type="SAM" id="MobiDB-lite"/>
    </source>
</evidence>
<evidence type="ECO:0008006" key="5">
    <source>
        <dbReference type="Google" id="ProtNLM"/>
    </source>
</evidence>
<feature type="region of interest" description="Disordered" evidence="1">
    <location>
        <begin position="149"/>
        <end position="178"/>
    </location>
</feature>
<dbReference type="AlphaFoldDB" id="A0A550C5I2"/>
<dbReference type="EMBL" id="VDMD01000024">
    <property type="protein sequence ID" value="TRM60055.1"/>
    <property type="molecule type" value="Genomic_DNA"/>
</dbReference>
<dbReference type="PANTHER" id="PTHR34883">
    <property type="entry name" value="SERINE-RICH PROTEIN, PUTATIVE-RELATED-RELATED"/>
    <property type="match status" value="1"/>
</dbReference>
<comment type="caution">
    <text evidence="3">The sequence shown here is derived from an EMBL/GenBank/DDBJ whole genome shotgun (WGS) entry which is preliminary data.</text>
</comment>
<sequence>MNFLLLSAFLPCLCAYAAVFTVGVGKDETTGLKGVGFDPSVIYPNAGDSIIFEFRSGNHSVVQSSYDKPCTPNGGFDSGVFTVAQDVEVDADSLPSATHTVKDSKPMWFYDAASGECNDGAVFAANAPTSGDETAAGFKEKASSATVAATSTSATESATSTSDSAGPASTSAPSQQDENGAASVASWPYSYMLCLCLAVVLL</sequence>
<dbReference type="SUPFAM" id="SSF49503">
    <property type="entry name" value="Cupredoxins"/>
    <property type="match status" value="1"/>
</dbReference>
<dbReference type="OrthoDB" id="1921208at2759"/>
<evidence type="ECO:0000313" key="3">
    <source>
        <dbReference type="EMBL" id="TRM60055.1"/>
    </source>
</evidence>
<feature type="compositionally biased region" description="Polar residues" evidence="1">
    <location>
        <begin position="167"/>
        <end position="178"/>
    </location>
</feature>
<accession>A0A550C5I2</accession>
<name>A0A550C5I2_9AGAR</name>
<reference evidence="3 4" key="1">
    <citation type="journal article" date="2019" name="New Phytol.">
        <title>Comparative genomics reveals unique wood-decay strategies and fruiting body development in the Schizophyllaceae.</title>
        <authorList>
            <person name="Almasi E."/>
            <person name="Sahu N."/>
            <person name="Krizsan K."/>
            <person name="Balint B."/>
            <person name="Kovacs G.M."/>
            <person name="Kiss B."/>
            <person name="Cseklye J."/>
            <person name="Drula E."/>
            <person name="Henrissat B."/>
            <person name="Nagy I."/>
            <person name="Chovatia M."/>
            <person name="Adam C."/>
            <person name="LaButti K."/>
            <person name="Lipzen A."/>
            <person name="Riley R."/>
            <person name="Grigoriev I.V."/>
            <person name="Nagy L.G."/>
        </authorList>
    </citation>
    <scope>NUCLEOTIDE SEQUENCE [LARGE SCALE GENOMIC DNA]</scope>
    <source>
        <strain evidence="3 4">NL-1724</strain>
    </source>
</reference>